<organism evidence="3 4">
    <name type="scientific">Ophiocordyceps australis</name>
    <dbReference type="NCBI Taxonomy" id="1399860"/>
    <lineage>
        <taxon>Eukaryota</taxon>
        <taxon>Fungi</taxon>
        <taxon>Dikarya</taxon>
        <taxon>Ascomycota</taxon>
        <taxon>Pezizomycotina</taxon>
        <taxon>Sordariomycetes</taxon>
        <taxon>Hypocreomycetidae</taxon>
        <taxon>Hypocreales</taxon>
        <taxon>Ophiocordycipitaceae</taxon>
        <taxon>Ophiocordyceps</taxon>
    </lineage>
</organism>
<proteinExistence type="predicted"/>
<reference evidence="3 4" key="1">
    <citation type="submission" date="2017-06" db="EMBL/GenBank/DDBJ databases">
        <title>Ant-infecting Ophiocordyceps genomes reveal a high diversity of potential behavioral manipulation genes and a possible major role for enterotoxins.</title>
        <authorList>
            <person name="De Bekker C."/>
            <person name="Evans H.C."/>
            <person name="Brachmann A."/>
            <person name="Hughes D.P."/>
        </authorList>
    </citation>
    <scope>NUCLEOTIDE SEQUENCE [LARGE SCALE GENOMIC DNA]</scope>
    <source>
        <strain evidence="3 4">Map64</strain>
    </source>
</reference>
<sequence length="392" mass="44110">MAYTALVQHLADTVDKDSALLQAFNSAIASSKQAAPDTYADIETFADFLGFMDMFVTWVPRANPDVRVVDDVMHLLGKFHFVFDQDELRRLSQTWTTAGNVKEPIPWLAEWLVLYSRQMGVFMDSRQSLTKESLQTFCRRQDYHMEDYIEPPEGWSSFNHFFARHIKPEARPIHGMADDTIVVSPADSCFAGSWPVDKDGYIELKHARWNVRTLLRGSKYQNDFDGGVFTHSFLNVNDYHRLHAPVAGKVLETMKMAGEVYLEVTVKDKKNVYTNVHVGSVPGELGVLDGEDHQWFQMRGLLILDSPIGLVAVIAVGMAQIASVMITAQEGRQLHKGEEICYFQFGGSDVVLVFQKNSNVGFTAQVTTPPAHYKVGQKIAQARPEARSSIIM</sequence>
<keyword evidence="2" id="KW-0456">Lyase</keyword>
<dbReference type="GO" id="GO:0008654">
    <property type="term" value="P:phospholipid biosynthetic process"/>
    <property type="evidence" value="ECO:0007669"/>
    <property type="project" value="InterPro"/>
</dbReference>
<dbReference type="PANTHER" id="PTHR10067:SF13">
    <property type="entry name" value="PHOSPHATIDYLSERINE DECARBOXYLASE"/>
    <property type="match status" value="1"/>
</dbReference>
<dbReference type="PANTHER" id="PTHR10067">
    <property type="entry name" value="PHOSPHATIDYLSERINE DECARBOXYLASE"/>
    <property type="match status" value="1"/>
</dbReference>
<evidence type="ECO:0000313" key="3">
    <source>
        <dbReference type="EMBL" id="PHH59968.1"/>
    </source>
</evidence>
<dbReference type="GO" id="GO:0004609">
    <property type="term" value="F:phosphatidylserine decarboxylase activity"/>
    <property type="evidence" value="ECO:0007669"/>
    <property type="project" value="InterPro"/>
</dbReference>
<dbReference type="InterPro" id="IPR003817">
    <property type="entry name" value="PS_Dcarbxylase"/>
</dbReference>
<dbReference type="AlphaFoldDB" id="A0A2C5XES5"/>
<dbReference type="OrthoDB" id="5973539at2759"/>
<dbReference type="Pfam" id="PF02666">
    <property type="entry name" value="PS_Dcarbxylase"/>
    <property type="match status" value="1"/>
</dbReference>
<accession>A0A2C5XES5</accession>
<evidence type="ECO:0000256" key="1">
    <source>
        <dbReference type="ARBA" id="ARBA00022793"/>
    </source>
</evidence>
<comment type="caution">
    <text evidence="3">The sequence shown here is derived from an EMBL/GenBank/DDBJ whole genome shotgun (WGS) entry which is preliminary data.</text>
</comment>
<keyword evidence="4" id="KW-1185">Reference proteome</keyword>
<dbReference type="Proteomes" id="UP000226192">
    <property type="component" value="Unassembled WGS sequence"/>
</dbReference>
<name>A0A2C5XES5_9HYPO</name>
<protein>
    <recommendedName>
        <fullName evidence="5">Phosphatidylserine decarboxylase</fullName>
    </recommendedName>
</protein>
<evidence type="ECO:0000313" key="4">
    <source>
        <dbReference type="Proteomes" id="UP000226192"/>
    </source>
</evidence>
<gene>
    <name evidence="3" type="ORF">CDD81_2327</name>
</gene>
<dbReference type="EMBL" id="NJET01000170">
    <property type="protein sequence ID" value="PHH59968.1"/>
    <property type="molecule type" value="Genomic_DNA"/>
</dbReference>
<dbReference type="STRING" id="1399860.A0A2C5XES5"/>
<evidence type="ECO:0000256" key="2">
    <source>
        <dbReference type="ARBA" id="ARBA00023239"/>
    </source>
</evidence>
<evidence type="ECO:0008006" key="5">
    <source>
        <dbReference type="Google" id="ProtNLM"/>
    </source>
</evidence>
<keyword evidence="1" id="KW-0210">Decarboxylase</keyword>